<dbReference type="AlphaFoldDB" id="A0AAW6KEG7"/>
<proteinExistence type="predicted"/>
<feature type="chain" id="PRO_5043364082" description="Lipoprotein" evidence="1">
    <location>
        <begin position="19"/>
        <end position="191"/>
    </location>
</feature>
<sequence>MKKILLVLFLVLAGCSSAPQNKTDNQTAAAEEKTETTEAKSDFGFTLNEFIDEYNKNIDSIDMDVIEEPLSKLDKDGELNETKENFVQILANEKDNSNTDRDYTISGMFNKQDVLTGINLISNSDDYSKPSMKGMGAAYILFVTMGFSQDDLNKALKEADPDYSLSNDICDLTLKLRPNFKMFIIEIRPPK</sequence>
<name>A0AAW6KEG7_9BACI</name>
<feature type="signal peptide" evidence="1">
    <location>
        <begin position="1"/>
        <end position="18"/>
    </location>
</feature>
<reference evidence="2" key="1">
    <citation type="submission" date="2022-12" db="EMBL/GenBank/DDBJ databases">
        <title>Draft Genome Sequences of Bacillus licheniformis and Bacillus paralicheniformis strains isolated from Irish skim milk powders.</title>
        <authorList>
            <person name="Lourenco A."/>
            <person name="Li F."/>
            <person name="Geraldine D."/>
            <person name="Tobin J.T."/>
            <person name="Butler F."/>
            <person name="Jordan K."/>
            <person name="Obrien T."/>
        </authorList>
    </citation>
    <scope>NUCLEOTIDE SEQUENCE</scope>
    <source>
        <strain evidence="2">3370</strain>
    </source>
</reference>
<dbReference type="RefSeq" id="WP_065643573.1">
    <property type="nucleotide sequence ID" value="NZ_JARAFF010000021.1"/>
</dbReference>
<organism evidence="2 3">
    <name type="scientific">Bacillus paralicheniformis</name>
    <dbReference type="NCBI Taxonomy" id="1648923"/>
    <lineage>
        <taxon>Bacteria</taxon>
        <taxon>Bacillati</taxon>
        <taxon>Bacillota</taxon>
        <taxon>Bacilli</taxon>
        <taxon>Bacillales</taxon>
        <taxon>Bacillaceae</taxon>
        <taxon>Bacillus</taxon>
    </lineage>
</organism>
<comment type="caution">
    <text evidence="2">The sequence shown here is derived from an EMBL/GenBank/DDBJ whole genome shotgun (WGS) entry which is preliminary data.</text>
</comment>
<evidence type="ECO:0000313" key="2">
    <source>
        <dbReference type="EMBL" id="MDE1453602.1"/>
    </source>
</evidence>
<keyword evidence="1" id="KW-0732">Signal</keyword>
<gene>
    <name evidence="2" type="ORF">PVN32_15630</name>
</gene>
<evidence type="ECO:0008006" key="4">
    <source>
        <dbReference type="Google" id="ProtNLM"/>
    </source>
</evidence>
<accession>A0AAW6KEG7</accession>
<dbReference type="Proteomes" id="UP001216709">
    <property type="component" value="Unassembled WGS sequence"/>
</dbReference>
<evidence type="ECO:0000256" key="1">
    <source>
        <dbReference type="SAM" id="SignalP"/>
    </source>
</evidence>
<dbReference type="PROSITE" id="PS51257">
    <property type="entry name" value="PROKAR_LIPOPROTEIN"/>
    <property type="match status" value="1"/>
</dbReference>
<evidence type="ECO:0000313" key="3">
    <source>
        <dbReference type="Proteomes" id="UP001216709"/>
    </source>
</evidence>
<protein>
    <recommendedName>
        <fullName evidence="4">Lipoprotein</fullName>
    </recommendedName>
</protein>
<dbReference type="EMBL" id="JARAFO010000056">
    <property type="protein sequence ID" value="MDE1453602.1"/>
    <property type="molecule type" value="Genomic_DNA"/>
</dbReference>